<evidence type="ECO:0000256" key="2">
    <source>
        <dbReference type="ARBA" id="ARBA00004123"/>
    </source>
</evidence>
<evidence type="ECO:0000256" key="6">
    <source>
        <dbReference type="ARBA" id="ARBA00023242"/>
    </source>
</evidence>
<comment type="subcellular location">
    <subcellularLocation>
        <location evidence="3">Cytoplasm</location>
    </subcellularLocation>
    <subcellularLocation>
        <location evidence="2">Nucleus</location>
    </subcellularLocation>
</comment>
<evidence type="ECO:0000256" key="5">
    <source>
        <dbReference type="ARBA" id="ARBA00022490"/>
    </source>
</evidence>
<evidence type="ECO:0000256" key="4">
    <source>
        <dbReference type="ARBA" id="ARBA00021436"/>
    </source>
</evidence>
<dbReference type="GO" id="GO:0005634">
    <property type="term" value="C:nucleus"/>
    <property type="evidence" value="ECO:0007669"/>
    <property type="project" value="UniProtKB-SubCell"/>
</dbReference>
<dbReference type="PANTHER" id="PTHR33588:SF1">
    <property type="entry name" value="CILIA- AND FLAGELLA-ASSOCIATED PROTEIN 299"/>
    <property type="match status" value="1"/>
</dbReference>
<evidence type="ECO:0000256" key="1">
    <source>
        <dbReference type="ARBA" id="ARBA00003056"/>
    </source>
</evidence>
<dbReference type="Pfam" id="PF14713">
    <property type="entry name" value="DUF4464"/>
    <property type="match status" value="1"/>
</dbReference>
<evidence type="ECO:0000313" key="7">
    <source>
        <dbReference type="EMBL" id="KAL3313144.1"/>
    </source>
</evidence>
<proteinExistence type="predicted"/>
<keyword evidence="6" id="KW-0539">Nucleus</keyword>
<comment type="caution">
    <text evidence="7">The sequence shown here is derived from an EMBL/GenBank/DDBJ whole genome shotgun (WGS) entry which is preliminary data.</text>
</comment>
<organism evidence="7 8">
    <name type="scientific">Cichlidogyrus casuarinus</name>
    <dbReference type="NCBI Taxonomy" id="1844966"/>
    <lineage>
        <taxon>Eukaryota</taxon>
        <taxon>Metazoa</taxon>
        <taxon>Spiralia</taxon>
        <taxon>Lophotrochozoa</taxon>
        <taxon>Platyhelminthes</taxon>
        <taxon>Monogenea</taxon>
        <taxon>Monopisthocotylea</taxon>
        <taxon>Dactylogyridea</taxon>
        <taxon>Ancyrocephalidae</taxon>
        <taxon>Cichlidogyrus</taxon>
    </lineage>
</organism>
<dbReference type="InterPro" id="IPR027887">
    <property type="entry name" value="DUF4464"/>
</dbReference>
<dbReference type="Proteomes" id="UP001626550">
    <property type="component" value="Unassembled WGS sequence"/>
</dbReference>
<evidence type="ECO:0000256" key="3">
    <source>
        <dbReference type="ARBA" id="ARBA00004496"/>
    </source>
</evidence>
<reference evidence="7 8" key="1">
    <citation type="submission" date="2024-11" db="EMBL/GenBank/DDBJ databases">
        <title>Adaptive evolution of stress response genes in parasites aligns with host niche diversity.</title>
        <authorList>
            <person name="Hahn C."/>
            <person name="Resl P."/>
        </authorList>
    </citation>
    <scope>NUCLEOTIDE SEQUENCE [LARGE SCALE GENOMIC DNA]</scope>
    <source>
        <strain evidence="7">EGGRZ-B1_66</strain>
        <tissue evidence="7">Body</tissue>
    </source>
</reference>
<accession>A0ABD2Q0K9</accession>
<sequence length="157" mass="18490">MFFRALVHNGLELTDPFDIALANREEANRNGQLSTIIFIRDFNERGQEISGYIDYDQRLRNEEFVQYFRGEKKLLPKPSDLSYYNWESNYVVSNSSPNYTVIAESMAGLIFKNKRDRKIIYVDRSQSNCGDNTTRTVIKTSKYVQIILYDHAIRRRN</sequence>
<keyword evidence="8" id="KW-1185">Reference proteome</keyword>
<dbReference type="EMBL" id="JBJKFK010001423">
    <property type="protein sequence ID" value="KAL3313144.1"/>
    <property type="molecule type" value="Genomic_DNA"/>
</dbReference>
<dbReference type="AlphaFoldDB" id="A0ABD2Q0K9"/>
<evidence type="ECO:0000313" key="8">
    <source>
        <dbReference type="Proteomes" id="UP001626550"/>
    </source>
</evidence>
<protein>
    <recommendedName>
        <fullName evidence="4">Cilia- and flagella-associated protein 299</fullName>
    </recommendedName>
</protein>
<gene>
    <name evidence="7" type="ORF">Ciccas_008259</name>
</gene>
<name>A0ABD2Q0K9_9PLAT</name>
<dbReference type="PANTHER" id="PTHR33588">
    <property type="entry name" value="CILIA- AND FLAGELLA-ASSOCIATED PROTEIN 299"/>
    <property type="match status" value="1"/>
</dbReference>
<comment type="function">
    <text evidence="1">May be involved in spermatogenesis.</text>
</comment>
<keyword evidence="5" id="KW-0963">Cytoplasm</keyword>
<dbReference type="GO" id="GO:0005737">
    <property type="term" value="C:cytoplasm"/>
    <property type="evidence" value="ECO:0007669"/>
    <property type="project" value="UniProtKB-SubCell"/>
</dbReference>